<evidence type="ECO:0000313" key="2">
    <source>
        <dbReference type="Proteomes" id="UP001164250"/>
    </source>
</evidence>
<dbReference type="Proteomes" id="UP001164250">
    <property type="component" value="Chromosome 4"/>
</dbReference>
<reference evidence="2" key="1">
    <citation type="journal article" date="2023" name="G3 (Bethesda)">
        <title>Genome assembly and association tests identify interacting loci associated with vigor, precocity, and sex in interspecific pistachio rootstocks.</title>
        <authorList>
            <person name="Palmer W."/>
            <person name="Jacygrad E."/>
            <person name="Sagayaradj S."/>
            <person name="Cavanaugh K."/>
            <person name="Han R."/>
            <person name="Bertier L."/>
            <person name="Beede B."/>
            <person name="Kafkas S."/>
            <person name="Golino D."/>
            <person name="Preece J."/>
            <person name="Michelmore R."/>
        </authorList>
    </citation>
    <scope>NUCLEOTIDE SEQUENCE [LARGE SCALE GENOMIC DNA]</scope>
</reference>
<accession>A0ACC1BMR4</accession>
<organism evidence="1 2">
    <name type="scientific">Pistacia atlantica</name>
    <dbReference type="NCBI Taxonomy" id="434234"/>
    <lineage>
        <taxon>Eukaryota</taxon>
        <taxon>Viridiplantae</taxon>
        <taxon>Streptophyta</taxon>
        <taxon>Embryophyta</taxon>
        <taxon>Tracheophyta</taxon>
        <taxon>Spermatophyta</taxon>
        <taxon>Magnoliopsida</taxon>
        <taxon>eudicotyledons</taxon>
        <taxon>Gunneridae</taxon>
        <taxon>Pentapetalae</taxon>
        <taxon>rosids</taxon>
        <taxon>malvids</taxon>
        <taxon>Sapindales</taxon>
        <taxon>Anacardiaceae</taxon>
        <taxon>Pistacia</taxon>
    </lineage>
</organism>
<name>A0ACC1BMR4_9ROSI</name>
<protein>
    <submittedName>
        <fullName evidence="1">Uncharacterized protein</fullName>
    </submittedName>
</protein>
<gene>
    <name evidence="1" type="ORF">Patl1_21047</name>
</gene>
<comment type="caution">
    <text evidence="1">The sequence shown here is derived from an EMBL/GenBank/DDBJ whole genome shotgun (WGS) entry which is preliminary data.</text>
</comment>
<sequence length="207" mass="23227">MMIRLFPNPKPRGSISFGRKFLCGGRFIFGPDASSLVLTSIMIGGPAMAFCLKMLLLINRENPVYHYPVLVGAFLLTILDFSFLFLTSGRDPGIIPRNVQPPELDESLDKITQSTEWVNNKDLNLKLPRTRDVMINGVSIKVKFCDTCLLYRPPRVSHCSICNNCVQKFDHHCPWVGQCIGLEGSLLMIMSEDILSVVLIVYCFIAV</sequence>
<evidence type="ECO:0000313" key="1">
    <source>
        <dbReference type="EMBL" id="KAJ0100126.1"/>
    </source>
</evidence>
<dbReference type="EMBL" id="CM047900">
    <property type="protein sequence ID" value="KAJ0100126.1"/>
    <property type="molecule type" value="Genomic_DNA"/>
</dbReference>
<keyword evidence="2" id="KW-1185">Reference proteome</keyword>
<proteinExistence type="predicted"/>